<gene>
    <name evidence="1" type="ORF">ACZ87_01609</name>
</gene>
<accession>A0A328TRM8</accession>
<dbReference type="Proteomes" id="UP000244334">
    <property type="component" value="Unassembled WGS sequence"/>
</dbReference>
<comment type="caution">
    <text evidence="1">The sequence shown here is derived from an EMBL/GenBank/DDBJ whole genome shotgun (WGS) entry which is preliminary data.</text>
</comment>
<name>A0A328TRM8_9GAMM</name>
<evidence type="ECO:0000313" key="2">
    <source>
        <dbReference type="Proteomes" id="UP000244334"/>
    </source>
</evidence>
<keyword evidence="2" id="KW-1185">Reference proteome</keyword>
<sequence length="34" mass="3640">GEFTQKVLAAELHQGVAECHAVVGHRLTPSEIIV</sequence>
<dbReference type="EMBL" id="LJAM02000128">
    <property type="protein sequence ID" value="RAP71565.1"/>
    <property type="molecule type" value="Genomic_DNA"/>
</dbReference>
<feature type="non-terminal residue" evidence="1">
    <location>
        <position position="1"/>
    </location>
</feature>
<evidence type="ECO:0000313" key="1">
    <source>
        <dbReference type="EMBL" id="RAP71565.1"/>
    </source>
</evidence>
<proteinExistence type="predicted"/>
<organism evidence="1 2">
    <name type="scientific">Candidatus Erwinia dacicola</name>
    <dbReference type="NCBI Taxonomy" id="252393"/>
    <lineage>
        <taxon>Bacteria</taxon>
        <taxon>Pseudomonadati</taxon>
        <taxon>Pseudomonadota</taxon>
        <taxon>Gammaproteobacteria</taxon>
        <taxon>Enterobacterales</taxon>
        <taxon>Erwiniaceae</taxon>
        <taxon>Erwinia</taxon>
    </lineage>
</organism>
<dbReference type="AlphaFoldDB" id="A0A328TRM8"/>
<reference evidence="1" key="1">
    <citation type="submission" date="2018-04" db="EMBL/GenBank/DDBJ databases">
        <title>Genomes of the Obligate Erwinia dacicola and Facultative Enterobacter sp. OLF Endosymbionts of the Olive Fruit fly, Bactrocera oleae.</title>
        <authorList>
            <person name="Estes A.M."/>
            <person name="Hearn D.J."/>
            <person name="Agarwal S."/>
            <person name="Pierson E.A."/>
            <person name="Dunning-Hotopp J.C."/>
        </authorList>
    </citation>
    <scope>NUCLEOTIDE SEQUENCE [LARGE SCALE GENOMIC DNA]</scope>
    <source>
        <strain evidence="1">Oroville</strain>
    </source>
</reference>
<protein>
    <submittedName>
        <fullName evidence="1">Uncharacterized protein</fullName>
    </submittedName>
</protein>